<dbReference type="KEGG" id="hdt:HYPDE_40238"/>
<accession>N0BGZ7</accession>
<dbReference type="EMBL" id="CP005587">
    <property type="protein sequence ID" value="AGK59716.1"/>
    <property type="molecule type" value="Genomic_DNA"/>
</dbReference>
<protein>
    <submittedName>
        <fullName evidence="1">Uncharacterized protein</fullName>
    </submittedName>
</protein>
<proteinExistence type="predicted"/>
<gene>
    <name evidence="1" type="ORF">HYPDE_40238</name>
</gene>
<dbReference type="eggNOG" id="ENOG50314XK">
    <property type="taxonomic scope" value="Bacteria"/>
</dbReference>
<reference evidence="1 2" key="1">
    <citation type="journal article" date="2013" name="Genome Announc.">
        <title>Genome sequences for three denitrifying bacterial strains isolated from a uranium- and nitrate-contaminated subsurface environment.</title>
        <authorList>
            <person name="Venkatramanan R."/>
            <person name="Prakash O."/>
            <person name="Woyke T."/>
            <person name="Chain P."/>
            <person name="Goodwin L.A."/>
            <person name="Watson D."/>
            <person name="Brooks S."/>
            <person name="Kostka J.E."/>
            <person name="Green S.J."/>
        </authorList>
    </citation>
    <scope>NUCLEOTIDE SEQUENCE [LARGE SCALE GENOMIC DNA]</scope>
    <source>
        <strain evidence="1 2">1NES1</strain>
    </source>
</reference>
<organism evidence="1 2">
    <name type="scientific">Hyphomicrobium denitrificans 1NES1</name>
    <dbReference type="NCBI Taxonomy" id="670307"/>
    <lineage>
        <taxon>Bacteria</taxon>
        <taxon>Pseudomonadati</taxon>
        <taxon>Pseudomonadota</taxon>
        <taxon>Alphaproteobacteria</taxon>
        <taxon>Hyphomicrobiales</taxon>
        <taxon>Hyphomicrobiaceae</taxon>
        <taxon>Hyphomicrobium</taxon>
    </lineage>
</organism>
<dbReference type="Proteomes" id="UP000005952">
    <property type="component" value="Chromosome"/>
</dbReference>
<dbReference type="HOGENOM" id="CLU_2232862_0_0_5"/>
<evidence type="ECO:0000313" key="2">
    <source>
        <dbReference type="Proteomes" id="UP000005952"/>
    </source>
</evidence>
<dbReference type="AlphaFoldDB" id="N0BGZ7"/>
<name>N0BGZ7_9HYPH</name>
<dbReference type="STRING" id="670307.HYPDE_40238"/>
<evidence type="ECO:0000313" key="1">
    <source>
        <dbReference type="EMBL" id="AGK59716.1"/>
    </source>
</evidence>
<sequence length="105" mass="12313">MRIGPSFIKIGKAVLYPVGELDRWDKFNLWFADPPDLCRWRNTLRSVDPNRHSWLFKSQAMRYDETYDAESVIRRDVGISSKILHDQELFITTSHAPHIPINDPC</sequence>
<keyword evidence="2" id="KW-1185">Reference proteome</keyword>